<dbReference type="AlphaFoldDB" id="A0A2A6BUZ9"/>
<proteinExistence type="predicted"/>
<feature type="region of interest" description="Disordered" evidence="1">
    <location>
        <begin position="91"/>
        <end position="121"/>
    </location>
</feature>
<feature type="compositionally biased region" description="Low complexity" evidence="1">
    <location>
        <begin position="106"/>
        <end position="115"/>
    </location>
</feature>
<evidence type="ECO:0000313" key="3">
    <source>
        <dbReference type="Proteomes" id="UP000005239"/>
    </source>
</evidence>
<sequence length="157" mass="16779">MSFDNNDVLANLFANAIRSPQPSTSKAASPPAARPTLAHSKSIGAEHRFTWCIFAVDASSSAGRGQAAAASLDRVLLQLRGRARDALRLVVPPSDEKGRKRLASLQQQPVGQSPSPSFPSGPFPRFRIGHAVRGRVVHGFAVGARHPAPAYRLVRGR</sequence>
<evidence type="ECO:0000313" key="2">
    <source>
        <dbReference type="EnsemblMetazoa" id="PPA01222.1"/>
    </source>
</evidence>
<organism evidence="2 3">
    <name type="scientific">Pristionchus pacificus</name>
    <name type="common">Parasitic nematode worm</name>
    <dbReference type="NCBI Taxonomy" id="54126"/>
    <lineage>
        <taxon>Eukaryota</taxon>
        <taxon>Metazoa</taxon>
        <taxon>Ecdysozoa</taxon>
        <taxon>Nematoda</taxon>
        <taxon>Chromadorea</taxon>
        <taxon>Rhabditida</taxon>
        <taxon>Rhabditina</taxon>
        <taxon>Diplogasteromorpha</taxon>
        <taxon>Diplogasteroidea</taxon>
        <taxon>Neodiplogasteridae</taxon>
        <taxon>Pristionchus</taxon>
    </lineage>
</organism>
<protein>
    <submittedName>
        <fullName evidence="2">Uncharacterized protein</fullName>
    </submittedName>
</protein>
<keyword evidence="3" id="KW-1185">Reference proteome</keyword>
<dbReference type="EnsemblMetazoa" id="PPA01222.1">
    <property type="protein sequence ID" value="PPA01222.1"/>
    <property type="gene ID" value="WBGene00090776"/>
</dbReference>
<evidence type="ECO:0000256" key="1">
    <source>
        <dbReference type="SAM" id="MobiDB-lite"/>
    </source>
</evidence>
<accession>A0A2A6BUZ9</accession>
<name>A0A2A6BUZ9_PRIPA</name>
<reference evidence="2" key="2">
    <citation type="submission" date="2022-06" db="UniProtKB">
        <authorList>
            <consortium name="EnsemblMetazoa"/>
        </authorList>
    </citation>
    <scope>IDENTIFICATION</scope>
    <source>
        <strain evidence="2">PS312</strain>
    </source>
</reference>
<accession>A0A8R1Y446</accession>
<reference evidence="3" key="1">
    <citation type="journal article" date="2008" name="Nat. Genet.">
        <title>The Pristionchus pacificus genome provides a unique perspective on nematode lifestyle and parasitism.</title>
        <authorList>
            <person name="Dieterich C."/>
            <person name="Clifton S.W."/>
            <person name="Schuster L.N."/>
            <person name="Chinwalla A."/>
            <person name="Delehaunty K."/>
            <person name="Dinkelacker I."/>
            <person name="Fulton L."/>
            <person name="Fulton R."/>
            <person name="Godfrey J."/>
            <person name="Minx P."/>
            <person name="Mitreva M."/>
            <person name="Roeseler W."/>
            <person name="Tian H."/>
            <person name="Witte H."/>
            <person name="Yang S.P."/>
            <person name="Wilson R.K."/>
            <person name="Sommer R.J."/>
        </authorList>
    </citation>
    <scope>NUCLEOTIDE SEQUENCE [LARGE SCALE GENOMIC DNA]</scope>
    <source>
        <strain evidence="3">PS312</strain>
    </source>
</reference>
<dbReference type="Proteomes" id="UP000005239">
    <property type="component" value="Unassembled WGS sequence"/>
</dbReference>
<gene>
    <name evidence="2" type="primary">WBGene00090776</name>
</gene>